<reference evidence="2 3" key="1">
    <citation type="submission" date="2014-10" db="EMBL/GenBank/DDBJ databases">
        <title>Genome sequence of Clostridium aceticum DSM 1496.</title>
        <authorList>
            <person name="Poehlein A."/>
            <person name="Schiel-Bengelsdorf B."/>
            <person name="Gottschalk G."/>
            <person name="Duerre P."/>
            <person name="Daniel R."/>
        </authorList>
    </citation>
    <scope>NUCLEOTIDE SEQUENCE [LARGE SCALE GENOMIC DNA]</scope>
    <source>
        <strain evidence="2 3">DSM 1496</strain>
    </source>
</reference>
<keyword evidence="3" id="KW-1185">Reference proteome</keyword>
<gene>
    <name evidence="2" type="ORF">CACET_c07890</name>
</gene>
<organism evidence="2 3">
    <name type="scientific">Clostridium aceticum</name>
    <dbReference type="NCBI Taxonomy" id="84022"/>
    <lineage>
        <taxon>Bacteria</taxon>
        <taxon>Bacillati</taxon>
        <taxon>Bacillota</taxon>
        <taxon>Clostridia</taxon>
        <taxon>Eubacteriales</taxon>
        <taxon>Clostridiaceae</taxon>
        <taxon>Clostridium</taxon>
    </lineage>
</organism>
<dbReference type="EMBL" id="CP009687">
    <property type="protein sequence ID" value="AKL94299.1"/>
    <property type="molecule type" value="Genomic_DNA"/>
</dbReference>
<feature type="region of interest" description="Disordered" evidence="1">
    <location>
        <begin position="31"/>
        <end position="62"/>
    </location>
</feature>
<dbReference type="KEGG" id="cace:CACET_c07890"/>
<dbReference type="PATRIC" id="fig|84022.5.peg.1281"/>
<proteinExistence type="predicted"/>
<protein>
    <submittedName>
        <fullName evidence="2">Uncharacterized protein</fullName>
    </submittedName>
</protein>
<evidence type="ECO:0000313" key="2">
    <source>
        <dbReference type="EMBL" id="AKL94299.1"/>
    </source>
</evidence>
<feature type="compositionally biased region" description="Basic and acidic residues" evidence="1">
    <location>
        <begin position="44"/>
        <end position="55"/>
    </location>
</feature>
<dbReference type="AlphaFoldDB" id="A0A0D8I776"/>
<dbReference type="RefSeq" id="WP_044825790.1">
    <property type="nucleotide sequence ID" value="NZ_CP009687.1"/>
</dbReference>
<name>A0A0D8I776_9CLOT</name>
<dbReference type="Proteomes" id="UP000035704">
    <property type="component" value="Chromosome"/>
</dbReference>
<evidence type="ECO:0000313" key="3">
    <source>
        <dbReference type="Proteomes" id="UP000035704"/>
    </source>
</evidence>
<evidence type="ECO:0000256" key="1">
    <source>
        <dbReference type="SAM" id="MobiDB-lite"/>
    </source>
</evidence>
<accession>A0A0D8I776</accession>
<dbReference type="OrthoDB" id="2382288at2"/>
<sequence>MSIRKSQWTNIKGDMQEYGARTYKYEERHFHREAKSQKAQLQSMHDHGTRKDVKTPIKRKLT</sequence>